<name>A0A2X1PLY7_HAEIF</name>
<evidence type="ECO:0000256" key="2">
    <source>
        <dbReference type="SAM" id="Phobius"/>
    </source>
</evidence>
<accession>A0A2X1PLY7</accession>
<protein>
    <submittedName>
        <fullName evidence="4">Mg2+ and Co2+ transporter</fullName>
    </submittedName>
</protein>
<dbReference type="AlphaFoldDB" id="A0A2X1PLY7"/>
<dbReference type="GO" id="GO:0016020">
    <property type="term" value="C:membrane"/>
    <property type="evidence" value="ECO:0007669"/>
    <property type="project" value="UniProtKB-UniRule"/>
</dbReference>
<organism evidence="4 5">
    <name type="scientific">Haemophilus influenzae</name>
    <dbReference type="NCBI Taxonomy" id="727"/>
    <lineage>
        <taxon>Bacteria</taxon>
        <taxon>Pseudomonadati</taxon>
        <taxon>Pseudomonadota</taxon>
        <taxon>Gammaproteobacteria</taxon>
        <taxon>Pasteurellales</taxon>
        <taxon>Pasteurellaceae</taxon>
        <taxon>Haemophilus</taxon>
    </lineage>
</organism>
<evidence type="ECO:0000256" key="1">
    <source>
        <dbReference type="PROSITE-ProRule" id="PRU01193"/>
    </source>
</evidence>
<feature type="transmembrane region" description="Helical" evidence="2">
    <location>
        <begin position="6"/>
        <end position="25"/>
    </location>
</feature>
<reference evidence="4 5" key="1">
    <citation type="submission" date="2018-06" db="EMBL/GenBank/DDBJ databases">
        <authorList>
            <consortium name="Pathogen Informatics"/>
            <person name="Doyle S."/>
        </authorList>
    </citation>
    <scope>NUCLEOTIDE SEQUENCE [LARGE SCALE GENOMIC DNA]</scope>
    <source>
        <strain evidence="4 5">NCTC11872</strain>
    </source>
</reference>
<dbReference type="Proteomes" id="UP000249936">
    <property type="component" value="Unassembled WGS sequence"/>
</dbReference>
<dbReference type="EMBL" id="UASK01000004">
    <property type="protein sequence ID" value="SPX41034.1"/>
    <property type="molecule type" value="Genomic_DNA"/>
</dbReference>
<evidence type="ECO:0000259" key="3">
    <source>
        <dbReference type="PROSITE" id="PS51846"/>
    </source>
</evidence>
<keyword evidence="1 2" id="KW-1133">Transmembrane helix</keyword>
<gene>
    <name evidence="4" type="primary">corB_1</name>
    <name evidence="4" type="ORF">NCTC11872_00618</name>
</gene>
<feature type="domain" description="CNNM transmembrane" evidence="3">
    <location>
        <begin position="2"/>
        <end position="69"/>
    </location>
</feature>
<sequence length="69" mass="7723">MDSIPLSTLFIILIICLVLSAYFSGSETGLLSLNKYRLRFLSEQGNKGAKKAEKLLEKPDTLLSFILIF</sequence>
<evidence type="ECO:0000313" key="4">
    <source>
        <dbReference type="EMBL" id="SPX41034.1"/>
    </source>
</evidence>
<dbReference type="Pfam" id="PF01595">
    <property type="entry name" value="CNNM"/>
    <property type="match status" value="1"/>
</dbReference>
<dbReference type="PROSITE" id="PS51846">
    <property type="entry name" value="CNNM"/>
    <property type="match status" value="1"/>
</dbReference>
<keyword evidence="1 2" id="KW-0812">Transmembrane</keyword>
<proteinExistence type="predicted"/>
<keyword evidence="1 2" id="KW-0472">Membrane</keyword>
<dbReference type="InterPro" id="IPR002550">
    <property type="entry name" value="CNNM"/>
</dbReference>
<evidence type="ECO:0000313" key="5">
    <source>
        <dbReference type="Proteomes" id="UP000249936"/>
    </source>
</evidence>